<dbReference type="AlphaFoldDB" id="F4A1R8"/>
<accession>F4A1R8</accession>
<dbReference type="EMBL" id="CP002360">
    <property type="protein sequence ID" value="AEE97118.1"/>
    <property type="molecule type" value="Genomic_DNA"/>
</dbReference>
<keyword evidence="3 6" id="KW-0812">Transmembrane</keyword>
<evidence type="ECO:0000256" key="2">
    <source>
        <dbReference type="ARBA" id="ARBA00022475"/>
    </source>
</evidence>
<feature type="transmembrane region" description="Helical" evidence="6">
    <location>
        <begin position="63"/>
        <end position="84"/>
    </location>
</feature>
<keyword evidence="2" id="KW-1003">Cell membrane</keyword>
<comment type="subcellular location">
    <subcellularLocation>
        <location evidence="1">Cell membrane</location>
    </subcellularLocation>
</comment>
<dbReference type="eggNOG" id="COG0310">
    <property type="taxonomic scope" value="Bacteria"/>
</dbReference>
<dbReference type="RefSeq" id="WP_013781546.1">
    <property type="nucleotide sequence ID" value="NC_015520.1"/>
</dbReference>
<dbReference type="InterPro" id="IPR025937">
    <property type="entry name" value="PDGLE_dom"/>
</dbReference>
<evidence type="ECO:0000313" key="9">
    <source>
        <dbReference type="Proteomes" id="UP000008457"/>
    </source>
</evidence>
<dbReference type="GO" id="GO:0005886">
    <property type="term" value="C:plasma membrane"/>
    <property type="evidence" value="ECO:0007669"/>
    <property type="project" value="UniProtKB-SubCell"/>
</dbReference>
<dbReference type="KEGG" id="mas:Mahau_1942"/>
<keyword evidence="5 6" id="KW-0472">Membrane</keyword>
<evidence type="ECO:0000256" key="3">
    <source>
        <dbReference type="ARBA" id="ARBA00022692"/>
    </source>
</evidence>
<name>F4A1R8_MAHA5</name>
<organism evidence="8 9">
    <name type="scientific">Mahella australiensis (strain DSM 15567 / CIP 107919 / 50-1 BON)</name>
    <dbReference type="NCBI Taxonomy" id="697281"/>
    <lineage>
        <taxon>Bacteria</taxon>
        <taxon>Bacillati</taxon>
        <taxon>Bacillota</taxon>
        <taxon>Clostridia</taxon>
        <taxon>Thermoanaerobacterales</taxon>
        <taxon>Thermoanaerobacterales Family IV. Incertae Sedis</taxon>
        <taxon>Mahella</taxon>
    </lineage>
</organism>
<evidence type="ECO:0000313" key="8">
    <source>
        <dbReference type="EMBL" id="AEE97118.1"/>
    </source>
</evidence>
<gene>
    <name evidence="8" type="ordered locus">Mahau_1942</name>
</gene>
<reference evidence="9" key="1">
    <citation type="submission" date="2010-11" db="EMBL/GenBank/DDBJ databases">
        <title>The complete genome of Mahella australiensis DSM 15567.</title>
        <authorList>
            <consortium name="US DOE Joint Genome Institute (JGI-PGF)"/>
            <person name="Lucas S."/>
            <person name="Copeland A."/>
            <person name="Lapidus A."/>
            <person name="Bruce D."/>
            <person name="Goodwin L."/>
            <person name="Pitluck S."/>
            <person name="Kyrpides N."/>
            <person name="Mavromatis K."/>
            <person name="Pagani I."/>
            <person name="Ivanova N."/>
            <person name="Teshima H."/>
            <person name="Brettin T."/>
            <person name="Detter J.C."/>
            <person name="Han C."/>
            <person name="Tapia R."/>
            <person name="Land M."/>
            <person name="Hauser L."/>
            <person name="Markowitz V."/>
            <person name="Cheng J.-F."/>
            <person name="Hugenholtz P."/>
            <person name="Woyke T."/>
            <person name="Wu D."/>
            <person name="Spring S."/>
            <person name="Pukall R."/>
            <person name="Steenblock K."/>
            <person name="Schneider S."/>
            <person name="Klenk H.-P."/>
            <person name="Eisen J.A."/>
        </authorList>
    </citation>
    <scope>NUCLEOTIDE SEQUENCE [LARGE SCALE GENOMIC DNA]</scope>
    <source>
        <strain evidence="9">DSM 15567 / CIP 107919 / 50-1 BON</strain>
    </source>
</reference>
<reference evidence="8 9" key="2">
    <citation type="journal article" date="2011" name="Stand. Genomic Sci.">
        <title>Complete genome sequence of Mahella australiensis type strain (50-1 BON).</title>
        <authorList>
            <person name="Sikorski J."/>
            <person name="Teshima H."/>
            <person name="Nolan M."/>
            <person name="Lucas S."/>
            <person name="Hammon N."/>
            <person name="Deshpande S."/>
            <person name="Cheng J.F."/>
            <person name="Pitluck S."/>
            <person name="Liolios K."/>
            <person name="Pagani I."/>
            <person name="Ivanova N."/>
            <person name="Huntemann M."/>
            <person name="Mavromatis K."/>
            <person name="Ovchinikova G."/>
            <person name="Pati A."/>
            <person name="Tapia R."/>
            <person name="Han C."/>
            <person name="Goodwin L."/>
            <person name="Chen A."/>
            <person name="Palaniappan K."/>
            <person name="Land M."/>
            <person name="Hauser L."/>
            <person name="Ngatchou-Djao O.D."/>
            <person name="Rohde M."/>
            <person name="Pukall R."/>
            <person name="Spring S."/>
            <person name="Abt B."/>
            <person name="Goker M."/>
            <person name="Detter J.C."/>
            <person name="Woyke T."/>
            <person name="Bristow J."/>
            <person name="Markowitz V."/>
            <person name="Hugenholtz P."/>
            <person name="Eisen J.A."/>
            <person name="Kyrpides N.C."/>
            <person name="Klenk H.P."/>
            <person name="Lapidus A."/>
        </authorList>
    </citation>
    <scope>NUCLEOTIDE SEQUENCE [LARGE SCALE GENOMIC DNA]</scope>
    <source>
        <strain evidence="9">DSM 15567 / CIP 107919 / 50-1 BON</strain>
    </source>
</reference>
<evidence type="ECO:0000256" key="1">
    <source>
        <dbReference type="ARBA" id="ARBA00004236"/>
    </source>
</evidence>
<feature type="domain" description="PDGLE" evidence="7">
    <location>
        <begin position="13"/>
        <end position="88"/>
    </location>
</feature>
<sequence length="96" mass="10646">MNKLKKLWPWLLVVLLLVLTPFASSFPDGLERVADDLGFTSLERDAGISLMPDYTIPVVEDGAASTIIAGIIGVVVLLLIFWAIDKAVRIHKRNMR</sequence>
<evidence type="ECO:0000256" key="5">
    <source>
        <dbReference type="ARBA" id="ARBA00023136"/>
    </source>
</evidence>
<proteinExistence type="predicted"/>
<protein>
    <submittedName>
        <fullName evidence="8">Cobalamin (Vitamin B12) biosynthesis CbiM protein</fullName>
    </submittedName>
</protein>
<evidence type="ECO:0000259" key="7">
    <source>
        <dbReference type="Pfam" id="PF13190"/>
    </source>
</evidence>
<dbReference type="Proteomes" id="UP000008457">
    <property type="component" value="Chromosome"/>
</dbReference>
<keyword evidence="9" id="KW-1185">Reference proteome</keyword>
<dbReference type="STRING" id="697281.Mahau_1942"/>
<evidence type="ECO:0000256" key="4">
    <source>
        <dbReference type="ARBA" id="ARBA00022989"/>
    </source>
</evidence>
<evidence type="ECO:0000256" key="6">
    <source>
        <dbReference type="SAM" id="Phobius"/>
    </source>
</evidence>
<dbReference type="HOGENOM" id="CLU_137910_1_1_9"/>
<dbReference type="Pfam" id="PF13190">
    <property type="entry name" value="PDGLE"/>
    <property type="match status" value="1"/>
</dbReference>
<keyword evidence="4 6" id="KW-1133">Transmembrane helix</keyword>